<evidence type="ECO:0000313" key="1">
    <source>
        <dbReference type="EMBL" id="GAH24951.1"/>
    </source>
</evidence>
<gene>
    <name evidence="1" type="ORF">S03H2_09602</name>
</gene>
<organism evidence="1">
    <name type="scientific">marine sediment metagenome</name>
    <dbReference type="NCBI Taxonomy" id="412755"/>
    <lineage>
        <taxon>unclassified sequences</taxon>
        <taxon>metagenomes</taxon>
        <taxon>ecological metagenomes</taxon>
    </lineage>
</organism>
<feature type="non-terminal residue" evidence="1">
    <location>
        <position position="88"/>
    </location>
</feature>
<name>X1DVD9_9ZZZZ</name>
<sequence length="88" mass="10691">MRKIKRNIEDKYILKELIESYYLLIEIMENPQKRGYIALIKKMRFGPREPINLKLFDFKKEIDYEIKNLTYKILKKLGLDKLPDGIKE</sequence>
<dbReference type="AlphaFoldDB" id="X1DVD9"/>
<dbReference type="EMBL" id="BARU01004931">
    <property type="protein sequence ID" value="GAH24951.1"/>
    <property type="molecule type" value="Genomic_DNA"/>
</dbReference>
<comment type="caution">
    <text evidence="1">The sequence shown here is derived from an EMBL/GenBank/DDBJ whole genome shotgun (WGS) entry which is preliminary data.</text>
</comment>
<accession>X1DVD9</accession>
<reference evidence="1" key="1">
    <citation type="journal article" date="2014" name="Front. Microbiol.">
        <title>High frequency of phylogenetically diverse reductive dehalogenase-homologous genes in deep subseafloor sedimentary metagenomes.</title>
        <authorList>
            <person name="Kawai M."/>
            <person name="Futagami T."/>
            <person name="Toyoda A."/>
            <person name="Takaki Y."/>
            <person name="Nishi S."/>
            <person name="Hori S."/>
            <person name="Arai W."/>
            <person name="Tsubouchi T."/>
            <person name="Morono Y."/>
            <person name="Uchiyama I."/>
            <person name="Ito T."/>
            <person name="Fujiyama A."/>
            <person name="Inagaki F."/>
            <person name="Takami H."/>
        </authorList>
    </citation>
    <scope>NUCLEOTIDE SEQUENCE</scope>
    <source>
        <strain evidence="1">Expedition CK06-06</strain>
    </source>
</reference>
<proteinExistence type="predicted"/>
<protein>
    <submittedName>
        <fullName evidence="1">Uncharacterized protein</fullName>
    </submittedName>
</protein>